<evidence type="ECO:0000259" key="8">
    <source>
        <dbReference type="Pfam" id="PF20772"/>
    </source>
</evidence>
<dbReference type="EMBL" id="JAFBEC010000008">
    <property type="protein sequence ID" value="MBM7633933.1"/>
    <property type="molecule type" value="Genomic_DNA"/>
</dbReference>
<dbReference type="GO" id="GO:0003677">
    <property type="term" value="F:DNA binding"/>
    <property type="evidence" value="ECO:0007669"/>
    <property type="project" value="UniProtKB-KW"/>
</dbReference>
<dbReference type="InterPro" id="IPR029072">
    <property type="entry name" value="YebC-like"/>
</dbReference>
<organism evidence="9 10">
    <name type="scientific">Geomicrobium sediminis</name>
    <dbReference type="NCBI Taxonomy" id="1347788"/>
    <lineage>
        <taxon>Bacteria</taxon>
        <taxon>Bacillati</taxon>
        <taxon>Bacillota</taxon>
        <taxon>Bacilli</taxon>
        <taxon>Bacillales</taxon>
        <taxon>Geomicrobium</taxon>
    </lineage>
</organism>
<evidence type="ECO:0000256" key="3">
    <source>
        <dbReference type="ARBA" id="ARBA00023015"/>
    </source>
</evidence>
<keyword evidence="10" id="KW-1185">Reference proteome</keyword>
<evidence type="ECO:0000256" key="5">
    <source>
        <dbReference type="ARBA" id="ARBA00023163"/>
    </source>
</evidence>
<dbReference type="HAMAP" id="MF_00693">
    <property type="entry name" value="Transcrip_reg_TACO1"/>
    <property type="match status" value="1"/>
</dbReference>
<name>A0ABS2PES9_9BACL</name>
<dbReference type="NCBIfam" id="NF001030">
    <property type="entry name" value="PRK00110.1"/>
    <property type="match status" value="1"/>
</dbReference>
<evidence type="ECO:0000259" key="7">
    <source>
        <dbReference type="Pfam" id="PF01709"/>
    </source>
</evidence>
<comment type="similarity">
    <text evidence="1 6">Belongs to the TACO1 family.</text>
</comment>
<dbReference type="PANTHER" id="PTHR12532">
    <property type="entry name" value="TRANSLATIONAL ACTIVATOR OF CYTOCHROME C OXIDASE 1"/>
    <property type="match status" value="1"/>
</dbReference>
<dbReference type="Gene3D" id="1.10.10.200">
    <property type="match status" value="1"/>
</dbReference>
<dbReference type="SUPFAM" id="SSF75625">
    <property type="entry name" value="YebC-like"/>
    <property type="match status" value="1"/>
</dbReference>
<dbReference type="Pfam" id="PF20772">
    <property type="entry name" value="TACO1_YebC_N"/>
    <property type="match status" value="1"/>
</dbReference>
<comment type="subcellular location">
    <subcellularLocation>
        <location evidence="6">Cytoplasm</location>
    </subcellularLocation>
</comment>
<keyword evidence="3 6" id="KW-0805">Transcription regulation</keyword>
<dbReference type="InterPro" id="IPR049083">
    <property type="entry name" value="TACO1_YebC_N"/>
</dbReference>
<dbReference type="NCBIfam" id="NF009044">
    <property type="entry name" value="PRK12378.1"/>
    <property type="match status" value="1"/>
</dbReference>
<accession>A0ABS2PES9</accession>
<sequence>MAGHSKWNNIKRRKEAQDSKRAKVFTKITKEIFASVRAGGDDPATNLRLRLAIQKGKEANLPSDNIERTIKKAAGNQDGVTYEEITYEGYGPGGAAIFIDVLTDNRNRTVADLRYAFSRNGGNLGEAGSVSFLFEDAGIIVIHLGDLDEEELMLEAIEAGALEFEVEEHTALITTAYGDLQDVKKALVDAGYTIETSELTKIPTVTTQLNPEQEETMVKLIDKLEDNDDVQNVYHNAELS</sequence>
<dbReference type="InterPro" id="IPR017856">
    <property type="entry name" value="Integrase-like_N"/>
</dbReference>
<feature type="domain" description="TACO1/YebC-like N-terminal" evidence="8">
    <location>
        <begin position="5"/>
        <end position="76"/>
    </location>
</feature>
<keyword evidence="2 6" id="KW-0963">Cytoplasm</keyword>
<feature type="domain" description="TACO1/YebC-like second and third" evidence="7">
    <location>
        <begin position="82"/>
        <end position="237"/>
    </location>
</feature>
<keyword evidence="5 6" id="KW-0804">Transcription</keyword>
<comment type="caution">
    <text evidence="9">The sequence shown here is derived from an EMBL/GenBank/DDBJ whole genome shotgun (WGS) entry which is preliminary data.</text>
</comment>
<evidence type="ECO:0000256" key="4">
    <source>
        <dbReference type="ARBA" id="ARBA00023125"/>
    </source>
</evidence>
<evidence type="ECO:0000256" key="2">
    <source>
        <dbReference type="ARBA" id="ARBA00022490"/>
    </source>
</evidence>
<dbReference type="PANTHER" id="PTHR12532:SF6">
    <property type="entry name" value="TRANSCRIPTIONAL REGULATORY PROTEIN YEBC-RELATED"/>
    <property type="match status" value="1"/>
</dbReference>
<dbReference type="InterPro" id="IPR026564">
    <property type="entry name" value="Transcrip_reg_TACO1-like_dom3"/>
</dbReference>
<proteinExistence type="inferred from homology"/>
<evidence type="ECO:0000313" key="9">
    <source>
        <dbReference type="EMBL" id="MBM7633933.1"/>
    </source>
</evidence>
<evidence type="ECO:0000256" key="1">
    <source>
        <dbReference type="ARBA" id="ARBA00008724"/>
    </source>
</evidence>
<keyword evidence="4 6" id="KW-0238">DNA-binding</keyword>
<evidence type="ECO:0000256" key="6">
    <source>
        <dbReference type="HAMAP-Rule" id="MF_00693"/>
    </source>
</evidence>
<dbReference type="Gene3D" id="3.30.70.980">
    <property type="match status" value="2"/>
</dbReference>
<protein>
    <recommendedName>
        <fullName evidence="6">Probable transcriptional regulatory protein JOD17_003029</fullName>
    </recommendedName>
</protein>
<dbReference type="InterPro" id="IPR002876">
    <property type="entry name" value="Transcrip_reg_TACO1-like"/>
</dbReference>
<dbReference type="RefSeq" id="WP_204698665.1">
    <property type="nucleotide sequence ID" value="NZ_JAFBEC010000008.1"/>
</dbReference>
<dbReference type="Pfam" id="PF01709">
    <property type="entry name" value="Transcrip_reg"/>
    <property type="match status" value="1"/>
</dbReference>
<dbReference type="InterPro" id="IPR048300">
    <property type="entry name" value="TACO1_YebC-like_2nd/3rd_dom"/>
</dbReference>
<gene>
    <name evidence="9" type="ORF">JOD17_003029</name>
</gene>
<dbReference type="Proteomes" id="UP000741863">
    <property type="component" value="Unassembled WGS sequence"/>
</dbReference>
<evidence type="ECO:0000313" key="10">
    <source>
        <dbReference type="Proteomes" id="UP000741863"/>
    </source>
</evidence>
<dbReference type="NCBIfam" id="TIGR01033">
    <property type="entry name" value="YebC/PmpR family DNA-binding transcriptional regulator"/>
    <property type="match status" value="1"/>
</dbReference>
<reference evidence="9 10" key="1">
    <citation type="submission" date="2021-01" db="EMBL/GenBank/DDBJ databases">
        <title>Genomic Encyclopedia of Type Strains, Phase IV (KMG-IV): sequencing the most valuable type-strain genomes for metagenomic binning, comparative biology and taxonomic classification.</title>
        <authorList>
            <person name="Goeker M."/>
        </authorList>
    </citation>
    <scope>NUCLEOTIDE SEQUENCE [LARGE SCALE GENOMIC DNA]</scope>
    <source>
        <strain evidence="9 10">DSM 25540</strain>
    </source>
</reference>